<name>A0AAI9ZL37_9PEZI</name>
<dbReference type="Proteomes" id="UP001243989">
    <property type="component" value="Unassembled WGS sequence"/>
</dbReference>
<dbReference type="RefSeq" id="XP_060442579.1">
    <property type="nucleotide sequence ID" value="XM_060596093.1"/>
</dbReference>
<gene>
    <name evidence="2" type="ORF">BDP81DRAFT_63994</name>
</gene>
<organism evidence="2 3">
    <name type="scientific">Colletotrichum phormii</name>
    <dbReference type="NCBI Taxonomy" id="359342"/>
    <lineage>
        <taxon>Eukaryota</taxon>
        <taxon>Fungi</taxon>
        <taxon>Dikarya</taxon>
        <taxon>Ascomycota</taxon>
        <taxon>Pezizomycotina</taxon>
        <taxon>Sordariomycetes</taxon>
        <taxon>Hypocreomycetidae</taxon>
        <taxon>Glomerellales</taxon>
        <taxon>Glomerellaceae</taxon>
        <taxon>Colletotrichum</taxon>
        <taxon>Colletotrichum acutatum species complex</taxon>
    </lineage>
</organism>
<protein>
    <submittedName>
        <fullName evidence="2">Uncharacterized protein</fullName>
    </submittedName>
</protein>
<sequence>MYHCDITWITPEQPSEDQQKFEHGPQFLHQQRQSREQEAVSADTRTHSHRPAQRQQQQKQHNHHLSFVNLLVSDSRGQELRGTRLPFVRDFLASHHRDGNQITSEPTSGQLRSISLPGVLTPNQQSLLLSPLPTTSSVSQSSQVGTSSATPTRPCVSSSRRPFG</sequence>
<evidence type="ECO:0000313" key="2">
    <source>
        <dbReference type="EMBL" id="KAK1633972.1"/>
    </source>
</evidence>
<proteinExistence type="predicted"/>
<comment type="caution">
    <text evidence="2">The sequence shown here is derived from an EMBL/GenBank/DDBJ whole genome shotgun (WGS) entry which is preliminary data.</text>
</comment>
<keyword evidence="3" id="KW-1185">Reference proteome</keyword>
<evidence type="ECO:0000313" key="3">
    <source>
        <dbReference type="Proteomes" id="UP001243989"/>
    </source>
</evidence>
<feature type="compositionally biased region" description="Polar residues" evidence="1">
    <location>
        <begin position="149"/>
        <end position="164"/>
    </location>
</feature>
<dbReference type="EMBL" id="JAHMHQ010000016">
    <property type="protein sequence ID" value="KAK1633972.1"/>
    <property type="molecule type" value="Genomic_DNA"/>
</dbReference>
<accession>A0AAI9ZL37</accession>
<feature type="region of interest" description="Disordered" evidence="1">
    <location>
        <begin position="1"/>
        <end position="64"/>
    </location>
</feature>
<dbReference type="AlphaFoldDB" id="A0AAI9ZL37"/>
<reference evidence="2" key="1">
    <citation type="submission" date="2021-06" db="EMBL/GenBank/DDBJ databases">
        <title>Comparative genomics, transcriptomics and evolutionary studies reveal genomic signatures of adaptation to plant cell wall in hemibiotrophic fungi.</title>
        <authorList>
            <consortium name="DOE Joint Genome Institute"/>
            <person name="Baroncelli R."/>
            <person name="Diaz J.F."/>
            <person name="Benocci T."/>
            <person name="Peng M."/>
            <person name="Battaglia E."/>
            <person name="Haridas S."/>
            <person name="Andreopoulos W."/>
            <person name="Labutti K."/>
            <person name="Pangilinan J."/>
            <person name="Floch G.L."/>
            <person name="Makela M.R."/>
            <person name="Henrissat B."/>
            <person name="Grigoriev I.V."/>
            <person name="Crouch J.A."/>
            <person name="De Vries R.P."/>
            <person name="Sukno S.A."/>
            <person name="Thon M.R."/>
        </authorList>
    </citation>
    <scope>NUCLEOTIDE SEQUENCE</scope>
    <source>
        <strain evidence="2">CBS 102054</strain>
    </source>
</reference>
<dbReference type="GeneID" id="85480955"/>
<evidence type="ECO:0000256" key="1">
    <source>
        <dbReference type="SAM" id="MobiDB-lite"/>
    </source>
</evidence>
<feature type="compositionally biased region" description="Low complexity" evidence="1">
    <location>
        <begin position="126"/>
        <end position="148"/>
    </location>
</feature>
<feature type="region of interest" description="Disordered" evidence="1">
    <location>
        <begin position="126"/>
        <end position="164"/>
    </location>
</feature>